<evidence type="ECO:0000256" key="9">
    <source>
        <dbReference type="SAM" id="Phobius"/>
    </source>
</evidence>
<feature type="transmembrane region" description="Helical" evidence="9">
    <location>
        <begin position="183"/>
        <end position="212"/>
    </location>
</feature>
<evidence type="ECO:0000256" key="4">
    <source>
        <dbReference type="ARBA" id="ARBA00022475"/>
    </source>
</evidence>
<feature type="transmembrane region" description="Helical" evidence="9">
    <location>
        <begin position="241"/>
        <end position="259"/>
    </location>
</feature>
<evidence type="ECO:0000256" key="1">
    <source>
        <dbReference type="ARBA" id="ARBA00004651"/>
    </source>
</evidence>
<dbReference type="RefSeq" id="WP_193667476.1">
    <property type="nucleotide sequence ID" value="NZ_JACDTV010000002.1"/>
</dbReference>
<dbReference type="InterPro" id="IPR002549">
    <property type="entry name" value="AI-2E-like"/>
</dbReference>
<evidence type="ECO:0000256" key="5">
    <source>
        <dbReference type="ARBA" id="ARBA00022692"/>
    </source>
</evidence>
<sequence length="388" mass="40410">MSGTHADEVADGPEAPAEETPAPDGAAADSGPKPGDREDLGTPGPPLDRRAPFYLGFFGGLGALTAWWLGSTLLSISSTLLLVVVSLFLAAGLHPAVEALVRRGMRRSLAVLTVIVVFLVAVGLFTVAIVPVITDQVAAITENAPGWFDQLQQNQRVQQLNEEYQVLDKARDYLSGGDFVGTLFGGALGIGLAVLGALFNAFIIVVLTLYFLASMNSTKAALYQLAPASRRERVAKLGDRVLAGVGGYVSGAFVVALAAGLSSLVFLFVVGLGEYAVALAFVVALLDVIPMIGATIGAVIVTAIGFATDPTIGLACLIFYVVYQQVENYVIYPRVMSRSVDLPGAVIVIAALVGAALLGVVGALLAIPTAAAILMLVREVFVRRQDTA</sequence>
<protein>
    <submittedName>
        <fullName evidence="10">PurR-regulated permease PerM</fullName>
    </submittedName>
</protein>
<feature type="transmembrane region" description="Helical" evidence="9">
    <location>
        <begin position="343"/>
        <end position="376"/>
    </location>
</feature>
<feature type="transmembrane region" description="Helical" evidence="9">
    <location>
        <begin position="265"/>
        <end position="286"/>
    </location>
</feature>
<organism evidence="10 11">
    <name type="scientific">Nocardioides salarius</name>
    <dbReference type="NCBI Taxonomy" id="374513"/>
    <lineage>
        <taxon>Bacteria</taxon>
        <taxon>Bacillati</taxon>
        <taxon>Actinomycetota</taxon>
        <taxon>Actinomycetes</taxon>
        <taxon>Propionibacteriales</taxon>
        <taxon>Nocardioidaceae</taxon>
        <taxon>Nocardioides</taxon>
    </lineage>
</organism>
<keyword evidence="11" id="KW-1185">Reference proteome</keyword>
<evidence type="ECO:0000256" key="2">
    <source>
        <dbReference type="ARBA" id="ARBA00009773"/>
    </source>
</evidence>
<feature type="region of interest" description="Disordered" evidence="8">
    <location>
        <begin position="1"/>
        <end position="44"/>
    </location>
</feature>
<keyword evidence="4" id="KW-1003">Cell membrane</keyword>
<comment type="caution">
    <text evidence="10">The sequence shown here is derived from an EMBL/GenBank/DDBJ whole genome shotgun (WGS) entry which is preliminary data.</text>
</comment>
<keyword evidence="6 9" id="KW-1133">Transmembrane helix</keyword>
<feature type="compositionally biased region" description="Low complexity" evidence="8">
    <location>
        <begin position="12"/>
        <end position="33"/>
    </location>
</feature>
<comment type="subcellular location">
    <subcellularLocation>
        <location evidence="1">Cell membrane</location>
        <topology evidence="1">Multi-pass membrane protein</topology>
    </subcellularLocation>
</comment>
<evidence type="ECO:0000256" key="6">
    <source>
        <dbReference type="ARBA" id="ARBA00022989"/>
    </source>
</evidence>
<feature type="transmembrane region" description="Helical" evidence="9">
    <location>
        <begin position="298"/>
        <end position="323"/>
    </location>
</feature>
<keyword evidence="3" id="KW-0813">Transport</keyword>
<feature type="transmembrane region" description="Helical" evidence="9">
    <location>
        <begin position="53"/>
        <end position="70"/>
    </location>
</feature>
<evidence type="ECO:0000313" key="10">
    <source>
        <dbReference type="EMBL" id="MBM7509877.1"/>
    </source>
</evidence>
<proteinExistence type="inferred from homology"/>
<accession>A0ABS2MFB7</accession>
<name>A0ABS2MFB7_9ACTN</name>
<dbReference type="PANTHER" id="PTHR21716">
    <property type="entry name" value="TRANSMEMBRANE PROTEIN"/>
    <property type="match status" value="1"/>
</dbReference>
<gene>
    <name evidence="10" type="ORF">JOE61_003691</name>
</gene>
<keyword evidence="7 9" id="KW-0472">Membrane</keyword>
<evidence type="ECO:0000256" key="3">
    <source>
        <dbReference type="ARBA" id="ARBA00022448"/>
    </source>
</evidence>
<keyword evidence="5 9" id="KW-0812">Transmembrane</keyword>
<evidence type="ECO:0000256" key="8">
    <source>
        <dbReference type="SAM" id="MobiDB-lite"/>
    </source>
</evidence>
<dbReference type="Pfam" id="PF01594">
    <property type="entry name" value="AI-2E_transport"/>
    <property type="match status" value="1"/>
</dbReference>
<dbReference type="PANTHER" id="PTHR21716:SF53">
    <property type="entry name" value="PERMEASE PERM-RELATED"/>
    <property type="match status" value="1"/>
</dbReference>
<dbReference type="Proteomes" id="UP000732378">
    <property type="component" value="Unassembled WGS sequence"/>
</dbReference>
<comment type="similarity">
    <text evidence="2">Belongs to the autoinducer-2 exporter (AI-2E) (TC 2.A.86) family.</text>
</comment>
<reference evidence="10 11" key="1">
    <citation type="submission" date="2021-01" db="EMBL/GenBank/DDBJ databases">
        <title>Sequencing the genomes of 1000 actinobacteria strains.</title>
        <authorList>
            <person name="Klenk H.-P."/>
        </authorList>
    </citation>
    <scope>NUCLEOTIDE SEQUENCE [LARGE SCALE GENOMIC DNA]</scope>
    <source>
        <strain evidence="10 11">DSM 18239</strain>
    </source>
</reference>
<evidence type="ECO:0000313" key="11">
    <source>
        <dbReference type="Proteomes" id="UP000732378"/>
    </source>
</evidence>
<feature type="transmembrane region" description="Helical" evidence="9">
    <location>
        <begin position="76"/>
        <end position="97"/>
    </location>
</feature>
<evidence type="ECO:0000256" key="7">
    <source>
        <dbReference type="ARBA" id="ARBA00023136"/>
    </source>
</evidence>
<feature type="transmembrane region" description="Helical" evidence="9">
    <location>
        <begin position="109"/>
        <end position="133"/>
    </location>
</feature>
<dbReference type="EMBL" id="JAFBBZ010000001">
    <property type="protein sequence ID" value="MBM7509877.1"/>
    <property type="molecule type" value="Genomic_DNA"/>
</dbReference>